<keyword evidence="2" id="KW-1185">Reference proteome</keyword>
<protein>
    <submittedName>
        <fullName evidence="1">Uncharacterized protein</fullName>
    </submittedName>
</protein>
<proteinExistence type="predicted"/>
<evidence type="ECO:0000313" key="1">
    <source>
        <dbReference type="EMBL" id="MBW0537051.1"/>
    </source>
</evidence>
<accession>A0A9Q3FGV2</accession>
<dbReference type="AlphaFoldDB" id="A0A9Q3FGV2"/>
<dbReference type="EMBL" id="AVOT02041685">
    <property type="protein sequence ID" value="MBW0537051.1"/>
    <property type="molecule type" value="Genomic_DNA"/>
</dbReference>
<evidence type="ECO:0000313" key="2">
    <source>
        <dbReference type="Proteomes" id="UP000765509"/>
    </source>
</evidence>
<dbReference type="OrthoDB" id="2289822at2759"/>
<reference evidence="1" key="1">
    <citation type="submission" date="2021-03" db="EMBL/GenBank/DDBJ databases">
        <title>Draft genome sequence of rust myrtle Austropuccinia psidii MF-1, a brazilian biotype.</title>
        <authorList>
            <person name="Quecine M.C."/>
            <person name="Pachon D.M.R."/>
            <person name="Bonatelli M.L."/>
            <person name="Correr F.H."/>
            <person name="Franceschini L.M."/>
            <person name="Leite T.F."/>
            <person name="Margarido G.R.A."/>
            <person name="Almeida C.A."/>
            <person name="Ferrarezi J.A."/>
            <person name="Labate C.A."/>
        </authorList>
    </citation>
    <scope>NUCLEOTIDE SEQUENCE</scope>
    <source>
        <strain evidence="1">MF-1</strain>
    </source>
</reference>
<dbReference type="PANTHER" id="PTHR46579">
    <property type="entry name" value="F5/8 TYPE C DOMAIN-CONTAINING PROTEIN-RELATED"/>
    <property type="match status" value="1"/>
</dbReference>
<name>A0A9Q3FGV2_9BASI</name>
<dbReference type="Proteomes" id="UP000765509">
    <property type="component" value="Unassembled WGS sequence"/>
</dbReference>
<comment type="caution">
    <text evidence="1">The sequence shown here is derived from an EMBL/GenBank/DDBJ whole genome shotgun (WGS) entry which is preliminary data.</text>
</comment>
<organism evidence="1 2">
    <name type="scientific">Austropuccinia psidii MF-1</name>
    <dbReference type="NCBI Taxonomy" id="1389203"/>
    <lineage>
        <taxon>Eukaryota</taxon>
        <taxon>Fungi</taxon>
        <taxon>Dikarya</taxon>
        <taxon>Basidiomycota</taxon>
        <taxon>Pucciniomycotina</taxon>
        <taxon>Pucciniomycetes</taxon>
        <taxon>Pucciniales</taxon>
        <taxon>Sphaerophragmiaceae</taxon>
        <taxon>Austropuccinia</taxon>
    </lineage>
</organism>
<gene>
    <name evidence="1" type="ORF">O181_076766</name>
</gene>
<sequence length="238" mass="26965">MRNWVEGILQHDLHNLWRWDFEKLKPKENESQYHDLEEDFEMQDGDTSAQVGISCEQVHTMTSALSDVRVPFGVTRIPQWLGQTKEGKIKASEWQSFFSIYLPLAAIDILVGDMSIFLENANKGGKTCLLIENFSALVVCTHILEAQSITNFNCLHLKEEYCNYCETSKTLFSGCTINLNHQYALHIKSQLRKWGPLIGVSEFAGERLNGILQSIPTSGELGSNVAVWLVFMANNVCF</sequence>
<dbReference type="PANTHER" id="PTHR46579:SF1">
    <property type="entry name" value="F5_8 TYPE C DOMAIN-CONTAINING PROTEIN"/>
    <property type="match status" value="1"/>
</dbReference>